<sequence>MKDVSDMVACSNFSVENYKGNDVNNVLANKFKKRPNDYLTNFEFKKLLIHQFLLDGEVFIVRDNDDFHIVKGIRVEVIDGQKVYKYEENILPYKSVAHIKNIGTSHLNGIGLLDMASSTLDSIANAEKTVNDKYTKGGLLAYMLKIDAHLSPNNKQQMSLITNIQNKLTQTQDKGKTVIIPLSKGYSIESIESPIDDEKIINYLKVYKKEVTKYFGFDPDAYSKLIENDLEKAALYLYNWIVKPLLRNVDEHLTFLFYGEKSSLSIKTRVDLTEYITMKDRITNNYNLVRSAIYTPDDARLSLGKDALNTEQSSKLYISKDLTGINELDTSEGGETNDSKETN</sequence>
<name>A0A328A7X8_9STAP</name>
<gene>
    <name evidence="1" type="ORF">BHX94_01655</name>
</gene>
<accession>A0A328A7X8</accession>
<comment type="caution">
    <text evidence="1">The sequence shown here is derived from an EMBL/GenBank/DDBJ whole genome shotgun (WGS) entry which is preliminary data.</text>
</comment>
<dbReference type="OrthoDB" id="2174180at2"/>
<protein>
    <submittedName>
        <fullName evidence="1">Phage portal protein</fullName>
    </submittedName>
</protein>
<dbReference type="AlphaFoldDB" id="A0A328A7X8"/>
<dbReference type="InterPro" id="IPR006944">
    <property type="entry name" value="Phage/GTA_portal"/>
</dbReference>
<evidence type="ECO:0000313" key="1">
    <source>
        <dbReference type="EMBL" id="RAK50632.1"/>
    </source>
</evidence>
<dbReference type="Proteomes" id="UP000249579">
    <property type="component" value="Unassembled WGS sequence"/>
</dbReference>
<organism evidence="1 2">
    <name type="scientific">Macrococcoides bohemicum</name>
    <dbReference type="NCBI Taxonomy" id="1903056"/>
    <lineage>
        <taxon>Bacteria</taxon>
        <taxon>Bacillati</taxon>
        <taxon>Bacillota</taxon>
        <taxon>Bacilli</taxon>
        <taxon>Bacillales</taxon>
        <taxon>Staphylococcaceae</taxon>
        <taxon>Macrococcoides</taxon>
    </lineage>
</organism>
<proteinExistence type="predicted"/>
<dbReference type="EMBL" id="PZJG01000001">
    <property type="protein sequence ID" value="RAK50632.1"/>
    <property type="molecule type" value="Genomic_DNA"/>
</dbReference>
<evidence type="ECO:0000313" key="2">
    <source>
        <dbReference type="Proteomes" id="UP000249579"/>
    </source>
</evidence>
<dbReference type="Pfam" id="PF04860">
    <property type="entry name" value="Phage_portal"/>
    <property type="match status" value="1"/>
</dbReference>
<reference evidence="1 2" key="1">
    <citation type="journal article" date="2018" name="Front. Microbiol.">
        <title>Description and Comparative Genomics of Macrococcus caseolyticus subsp. hominis subsp. nov., Macrococcus goetzii sp. nov., Macrococcus epidermidis sp. nov., and Macrococcus bohemicus sp. nov., Novel Macrococci From Human Clinical Material With Virulence Potential and Suspected Uptake of Foreign DNA by Natural Transformation.</title>
        <authorList>
            <person name="Maslanova I."/>
            <person name="Wertheimer Z."/>
            <person name="Sedlacek I."/>
            <person name="Svec P."/>
            <person name="Indrakova A."/>
            <person name="Kovarovic V."/>
            <person name="Schumann P."/>
            <person name="Sproer C."/>
            <person name="Kralova S."/>
            <person name="Sedo O."/>
            <person name="Kristofova L."/>
            <person name="Vrbovska V."/>
            <person name="Fuzik T."/>
            <person name="Petras P."/>
            <person name="Zdrahal Z."/>
            <person name="Ruzickova V."/>
            <person name="Doskar J."/>
            <person name="Pantucek R."/>
        </authorList>
    </citation>
    <scope>NUCLEOTIDE SEQUENCE [LARGE SCALE GENOMIC DNA]</scope>
    <source>
        <strain evidence="1 2">03/115</strain>
    </source>
</reference>